<dbReference type="InterPro" id="IPR016024">
    <property type="entry name" value="ARM-type_fold"/>
</dbReference>
<dbReference type="SUPFAM" id="SSF48371">
    <property type="entry name" value="ARM repeat"/>
    <property type="match status" value="1"/>
</dbReference>
<keyword evidence="2" id="KW-1185">Reference proteome</keyword>
<organism evidence="1 2">
    <name type="scientific">Rhynocoris fuscipes</name>
    <dbReference type="NCBI Taxonomy" id="488301"/>
    <lineage>
        <taxon>Eukaryota</taxon>
        <taxon>Metazoa</taxon>
        <taxon>Ecdysozoa</taxon>
        <taxon>Arthropoda</taxon>
        <taxon>Hexapoda</taxon>
        <taxon>Insecta</taxon>
        <taxon>Pterygota</taxon>
        <taxon>Neoptera</taxon>
        <taxon>Paraneoptera</taxon>
        <taxon>Hemiptera</taxon>
        <taxon>Heteroptera</taxon>
        <taxon>Panheteroptera</taxon>
        <taxon>Cimicomorpha</taxon>
        <taxon>Reduviidae</taxon>
        <taxon>Harpactorinae</taxon>
        <taxon>Harpactorini</taxon>
        <taxon>Rhynocoris</taxon>
    </lineage>
</organism>
<gene>
    <name evidence="1" type="ORF">O3M35_006593</name>
</gene>
<reference evidence="1 2" key="1">
    <citation type="submission" date="2022-12" db="EMBL/GenBank/DDBJ databases">
        <title>Chromosome-level genome assembly of true bugs.</title>
        <authorList>
            <person name="Ma L."/>
            <person name="Li H."/>
        </authorList>
    </citation>
    <scope>NUCLEOTIDE SEQUENCE [LARGE SCALE GENOMIC DNA]</scope>
    <source>
        <strain evidence="1">Lab_2022b</strain>
    </source>
</reference>
<accession>A0AAW1DJB7</accession>
<name>A0AAW1DJB7_9HEMI</name>
<sequence>MENLKLFLLSLVPEIEILDELVKLEVAMFVTTHEITQDDFLKKLATFYEKLLIKNCTEYGDLIIPNIVSLMPYCLQNYFPQLAKILLFEHSSYQAQLMALKLLDTTINQDLPTYRSIIEHLLKCNHPIVKAAAVDILRNFSSNVHI</sequence>
<protein>
    <submittedName>
        <fullName evidence="1">Uncharacterized protein</fullName>
    </submittedName>
</protein>
<evidence type="ECO:0000313" key="1">
    <source>
        <dbReference type="EMBL" id="KAK9509238.1"/>
    </source>
</evidence>
<dbReference type="EMBL" id="JAPXFL010000003">
    <property type="protein sequence ID" value="KAK9509238.1"/>
    <property type="molecule type" value="Genomic_DNA"/>
</dbReference>
<evidence type="ECO:0000313" key="2">
    <source>
        <dbReference type="Proteomes" id="UP001461498"/>
    </source>
</evidence>
<comment type="caution">
    <text evidence="1">The sequence shown here is derived from an EMBL/GenBank/DDBJ whole genome shotgun (WGS) entry which is preliminary data.</text>
</comment>
<dbReference type="Proteomes" id="UP001461498">
    <property type="component" value="Unassembled WGS sequence"/>
</dbReference>
<proteinExistence type="predicted"/>
<dbReference type="AlphaFoldDB" id="A0AAW1DJB7"/>